<sequence length="165" mass="17129">MSASSVVLLPYAPSSVAVARQRLAADLRARGIFAAVADDAVLVMSELLSNALRHAHPLPSGKVRVAWEFSGENVEVQVTDGGAATAPRAGRATLSSLGGRGLGIVEYLAEQWGVRYDDDGTTVWAVLRVAHELAAEPGEPGGLNGHAVTTSRIAEAEMSVSGERG</sequence>
<keyword evidence="5" id="KW-1185">Reference proteome</keyword>
<feature type="domain" description="Histidine kinase/HSP90-like ATPase" evidence="3">
    <location>
        <begin position="10"/>
        <end position="126"/>
    </location>
</feature>
<dbReference type="Proteomes" id="UP000319213">
    <property type="component" value="Unassembled WGS sequence"/>
</dbReference>
<gene>
    <name evidence="4" type="ORF">FHX40_4602</name>
</gene>
<dbReference type="SUPFAM" id="SSF55874">
    <property type="entry name" value="ATPase domain of HSP90 chaperone/DNA topoisomerase II/histidine kinase"/>
    <property type="match status" value="1"/>
</dbReference>
<dbReference type="InterPro" id="IPR036890">
    <property type="entry name" value="HATPase_C_sf"/>
</dbReference>
<keyword evidence="1" id="KW-0808">Transferase</keyword>
<keyword evidence="1" id="KW-0723">Serine/threonine-protein kinase</keyword>
<dbReference type="PANTHER" id="PTHR35526">
    <property type="entry name" value="ANTI-SIGMA-F FACTOR RSBW-RELATED"/>
    <property type="match status" value="1"/>
</dbReference>
<keyword evidence="1" id="KW-0418">Kinase</keyword>
<comment type="caution">
    <text evidence="4">The sequence shown here is derived from an EMBL/GenBank/DDBJ whole genome shotgun (WGS) entry which is preliminary data.</text>
</comment>
<dbReference type="InterPro" id="IPR050267">
    <property type="entry name" value="Anti-sigma-factor_SerPK"/>
</dbReference>
<reference evidence="4 5" key="1">
    <citation type="submission" date="2019-06" db="EMBL/GenBank/DDBJ databases">
        <title>Sequencing the genomes of 1000 actinobacteria strains.</title>
        <authorList>
            <person name="Klenk H.-P."/>
        </authorList>
    </citation>
    <scope>NUCLEOTIDE SEQUENCE [LARGE SCALE GENOMIC DNA]</scope>
    <source>
        <strain evidence="4 5">DSM 43186</strain>
    </source>
</reference>
<dbReference type="GO" id="GO:0004674">
    <property type="term" value="F:protein serine/threonine kinase activity"/>
    <property type="evidence" value="ECO:0007669"/>
    <property type="project" value="UniProtKB-KW"/>
</dbReference>
<proteinExistence type="predicted"/>
<evidence type="ECO:0000256" key="1">
    <source>
        <dbReference type="ARBA" id="ARBA00022527"/>
    </source>
</evidence>
<evidence type="ECO:0000313" key="5">
    <source>
        <dbReference type="Proteomes" id="UP000319213"/>
    </source>
</evidence>
<dbReference type="EMBL" id="VFPQ01000002">
    <property type="protein sequence ID" value="TQM72462.1"/>
    <property type="molecule type" value="Genomic_DNA"/>
</dbReference>
<evidence type="ECO:0000313" key="4">
    <source>
        <dbReference type="EMBL" id="TQM72462.1"/>
    </source>
</evidence>
<dbReference type="Gene3D" id="3.30.565.10">
    <property type="entry name" value="Histidine kinase-like ATPase, C-terminal domain"/>
    <property type="match status" value="1"/>
</dbReference>
<dbReference type="InterPro" id="IPR003594">
    <property type="entry name" value="HATPase_dom"/>
</dbReference>
<dbReference type="OrthoDB" id="3473090at2"/>
<feature type="region of interest" description="Disordered" evidence="2">
    <location>
        <begin position="138"/>
        <end position="165"/>
    </location>
</feature>
<accession>A0A543IPF9</accession>
<organism evidence="4 5">
    <name type="scientific">Thermopolyspora flexuosa</name>
    <dbReference type="NCBI Taxonomy" id="103836"/>
    <lineage>
        <taxon>Bacteria</taxon>
        <taxon>Bacillati</taxon>
        <taxon>Actinomycetota</taxon>
        <taxon>Actinomycetes</taxon>
        <taxon>Streptosporangiales</taxon>
        <taxon>Streptosporangiaceae</taxon>
        <taxon>Thermopolyspora</taxon>
    </lineage>
</organism>
<dbReference type="RefSeq" id="WP_142262019.1">
    <property type="nucleotide sequence ID" value="NZ_BMPV01000002.1"/>
</dbReference>
<dbReference type="Pfam" id="PF13581">
    <property type="entry name" value="HATPase_c_2"/>
    <property type="match status" value="1"/>
</dbReference>
<dbReference type="CDD" id="cd16936">
    <property type="entry name" value="HATPase_RsbW-like"/>
    <property type="match status" value="1"/>
</dbReference>
<evidence type="ECO:0000256" key="2">
    <source>
        <dbReference type="SAM" id="MobiDB-lite"/>
    </source>
</evidence>
<evidence type="ECO:0000259" key="3">
    <source>
        <dbReference type="Pfam" id="PF13581"/>
    </source>
</evidence>
<dbReference type="AlphaFoldDB" id="A0A543IPF9"/>
<protein>
    <submittedName>
        <fullName evidence="4">Anti-sigma regulatory factor (Ser/Thr protein kinase)</fullName>
    </submittedName>
</protein>
<dbReference type="PANTHER" id="PTHR35526:SF3">
    <property type="entry name" value="ANTI-SIGMA-F FACTOR RSBW"/>
    <property type="match status" value="1"/>
</dbReference>
<name>A0A543IPF9_9ACTN</name>